<dbReference type="Proteomes" id="UP001165395">
    <property type="component" value="Unassembled WGS sequence"/>
</dbReference>
<gene>
    <name evidence="1" type="ORF">LIN78_02215</name>
</gene>
<evidence type="ECO:0000313" key="1">
    <source>
        <dbReference type="EMBL" id="MCB6182369.1"/>
    </source>
</evidence>
<protein>
    <submittedName>
        <fullName evidence="1">Uncharacterized protein</fullName>
    </submittedName>
</protein>
<name>A0ABS8D2E8_9NEIS</name>
<comment type="caution">
    <text evidence="1">The sequence shown here is derived from an EMBL/GenBank/DDBJ whole genome shotgun (WGS) entry which is preliminary data.</text>
</comment>
<proteinExistence type="predicted"/>
<dbReference type="EMBL" id="JAJBZT010000001">
    <property type="protein sequence ID" value="MCB6182369.1"/>
    <property type="molecule type" value="Genomic_DNA"/>
</dbReference>
<reference evidence="1" key="1">
    <citation type="submission" date="2021-10" db="EMBL/GenBank/DDBJ databases">
        <title>The complete genome sequence of Leeia sp. TBRC 13508.</title>
        <authorList>
            <person name="Charoenyingcharoen P."/>
            <person name="Yukphan P."/>
        </authorList>
    </citation>
    <scope>NUCLEOTIDE SEQUENCE</scope>
    <source>
        <strain evidence="1">TBRC 13508</strain>
    </source>
</reference>
<organism evidence="1 2">
    <name type="scientific">Leeia speluncae</name>
    <dbReference type="NCBI Taxonomy" id="2884804"/>
    <lineage>
        <taxon>Bacteria</taxon>
        <taxon>Pseudomonadati</taxon>
        <taxon>Pseudomonadota</taxon>
        <taxon>Betaproteobacteria</taxon>
        <taxon>Neisseriales</taxon>
        <taxon>Leeiaceae</taxon>
        <taxon>Leeia</taxon>
    </lineage>
</organism>
<sequence length="272" mass="30625">MTVAKSLSLPIARSKTAALARVIDLVAKGYHFYFSGQCPAERLLTLVRKLHEKYGVACSPAQRLIRKQQGRANAALVIFLPTERMLLQQPNDDISAATENNSLASMDDNPSSTKGTNVAISGEASLASKRMLESVLAQVDGKRRIEWLLLATNGAGLVHEEEQLRDVKGKHRLIFCGYELVRHTTRGKAAWTFRRTREEMTDWYTLLGDQLRRQRMAEVAKALQCIAHQPGFAGVREQSSRLFDFAIQRGYRKEVPFLFFVQKLSHGDRVLI</sequence>
<evidence type="ECO:0000313" key="2">
    <source>
        <dbReference type="Proteomes" id="UP001165395"/>
    </source>
</evidence>
<keyword evidence="2" id="KW-1185">Reference proteome</keyword>
<accession>A0ABS8D2E8</accession>
<dbReference type="RefSeq" id="WP_227178023.1">
    <property type="nucleotide sequence ID" value="NZ_JAJBZT010000001.1"/>
</dbReference>